<name>A0A0A9AT73_ARUDO</name>
<evidence type="ECO:0000256" key="1">
    <source>
        <dbReference type="SAM" id="MobiDB-lite"/>
    </source>
</evidence>
<sequence length="30" mass="3350">MLGKTYSQSRGRQARLLSDNRQTAIEPKSG</sequence>
<reference evidence="2" key="1">
    <citation type="submission" date="2014-09" db="EMBL/GenBank/DDBJ databases">
        <authorList>
            <person name="Magalhaes I.L.F."/>
            <person name="Oliveira U."/>
            <person name="Santos F.R."/>
            <person name="Vidigal T.H.D.A."/>
            <person name="Brescovit A.D."/>
            <person name="Santos A.J."/>
        </authorList>
    </citation>
    <scope>NUCLEOTIDE SEQUENCE</scope>
    <source>
        <tissue evidence="2">Shoot tissue taken approximately 20 cm above the soil surface</tissue>
    </source>
</reference>
<feature type="region of interest" description="Disordered" evidence="1">
    <location>
        <begin position="1"/>
        <end position="30"/>
    </location>
</feature>
<accession>A0A0A9AT73</accession>
<protein>
    <submittedName>
        <fullName evidence="2">Uncharacterized protein</fullName>
    </submittedName>
</protein>
<dbReference type="EMBL" id="GBRH01247598">
    <property type="protein sequence ID" value="JAD50297.1"/>
    <property type="molecule type" value="Transcribed_RNA"/>
</dbReference>
<dbReference type="AlphaFoldDB" id="A0A0A9AT73"/>
<evidence type="ECO:0000313" key="2">
    <source>
        <dbReference type="EMBL" id="JAD50297.1"/>
    </source>
</evidence>
<proteinExistence type="predicted"/>
<feature type="compositionally biased region" description="Polar residues" evidence="1">
    <location>
        <begin position="1"/>
        <end position="11"/>
    </location>
</feature>
<organism evidence="2">
    <name type="scientific">Arundo donax</name>
    <name type="common">Giant reed</name>
    <name type="synonym">Donax arundinaceus</name>
    <dbReference type="NCBI Taxonomy" id="35708"/>
    <lineage>
        <taxon>Eukaryota</taxon>
        <taxon>Viridiplantae</taxon>
        <taxon>Streptophyta</taxon>
        <taxon>Embryophyta</taxon>
        <taxon>Tracheophyta</taxon>
        <taxon>Spermatophyta</taxon>
        <taxon>Magnoliopsida</taxon>
        <taxon>Liliopsida</taxon>
        <taxon>Poales</taxon>
        <taxon>Poaceae</taxon>
        <taxon>PACMAD clade</taxon>
        <taxon>Arundinoideae</taxon>
        <taxon>Arundineae</taxon>
        <taxon>Arundo</taxon>
    </lineage>
</organism>
<reference evidence="2" key="2">
    <citation type="journal article" date="2015" name="Data Brief">
        <title>Shoot transcriptome of the giant reed, Arundo donax.</title>
        <authorList>
            <person name="Barrero R.A."/>
            <person name="Guerrero F.D."/>
            <person name="Moolhuijzen P."/>
            <person name="Goolsby J.A."/>
            <person name="Tidwell J."/>
            <person name="Bellgard S.E."/>
            <person name="Bellgard M.I."/>
        </authorList>
    </citation>
    <scope>NUCLEOTIDE SEQUENCE</scope>
    <source>
        <tissue evidence="2">Shoot tissue taken approximately 20 cm above the soil surface</tissue>
    </source>
</reference>